<dbReference type="EMBL" id="UAWN01000015">
    <property type="protein sequence ID" value="SQC40084.1"/>
    <property type="molecule type" value="Genomic_DNA"/>
</dbReference>
<protein>
    <submittedName>
        <fullName evidence="1">Uncharacterized protein</fullName>
    </submittedName>
</protein>
<sequence length="41" mass="4622">MLMQHIGVGYFWVLPSNCLCDETLSYARDCEVKNEGSELLG</sequence>
<evidence type="ECO:0000313" key="2">
    <source>
        <dbReference type="Proteomes" id="UP000251088"/>
    </source>
</evidence>
<gene>
    <name evidence="1" type="ORF">NCTC9128_06075</name>
</gene>
<proteinExistence type="predicted"/>
<organism evidence="1 2">
    <name type="scientific">Klebsiella pneumoniae</name>
    <dbReference type="NCBI Taxonomy" id="573"/>
    <lineage>
        <taxon>Bacteria</taxon>
        <taxon>Pseudomonadati</taxon>
        <taxon>Pseudomonadota</taxon>
        <taxon>Gammaproteobacteria</taxon>
        <taxon>Enterobacterales</taxon>
        <taxon>Enterobacteriaceae</taxon>
        <taxon>Klebsiella/Raoultella group</taxon>
        <taxon>Klebsiella</taxon>
        <taxon>Klebsiella pneumoniae complex</taxon>
    </lineage>
</organism>
<dbReference type="AlphaFoldDB" id="A0A2X3EYD6"/>
<reference evidence="1 2" key="1">
    <citation type="submission" date="2018-06" db="EMBL/GenBank/DDBJ databases">
        <authorList>
            <consortium name="Pathogen Informatics"/>
            <person name="Doyle S."/>
        </authorList>
    </citation>
    <scope>NUCLEOTIDE SEQUENCE [LARGE SCALE GENOMIC DNA]</scope>
    <source>
        <strain evidence="1 2">NCTC9128</strain>
    </source>
</reference>
<dbReference type="Proteomes" id="UP000251088">
    <property type="component" value="Unassembled WGS sequence"/>
</dbReference>
<evidence type="ECO:0000313" key="1">
    <source>
        <dbReference type="EMBL" id="SQC40084.1"/>
    </source>
</evidence>
<name>A0A2X3EYD6_KLEPN</name>
<accession>A0A2X3EYD6</accession>